<gene>
    <name evidence="3" type="ORF">GUITHDRAFT_154652</name>
</gene>
<keyword evidence="5" id="KW-1185">Reference proteome</keyword>
<dbReference type="GO" id="GO:0006629">
    <property type="term" value="P:lipid metabolic process"/>
    <property type="evidence" value="ECO:0007669"/>
    <property type="project" value="InterPro"/>
</dbReference>
<reference evidence="4" key="3">
    <citation type="submission" date="2016-03" db="UniProtKB">
        <authorList>
            <consortium name="EnsemblProtists"/>
        </authorList>
    </citation>
    <scope>IDENTIFICATION</scope>
</reference>
<dbReference type="eggNOG" id="KOG4569">
    <property type="taxonomic scope" value="Eukaryota"/>
</dbReference>
<dbReference type="RefSeq" id="XP_005825657.1">
    <property type="nucleotide sequence ID" value="XM_005825600.1"/>
</dbReference>
<dbReference type="Pfam" id="PF01764">
    <property type="entry name" value="Lipase_3"/>
    <property type="match status" value="1"/>
</dbReference>
<dbReference type="SUPFAM" id="SSF53474">
    <property type="entry name" value="alpha/beta-Hydrolases"/>
    <property type="match status" value="1"/>
</dbReference>
<dbReference type="GeneID" id="17295445"/>
<dbReference type="InterPro" id="IPR002921">
    <property type="entry name" value="Fungal_lipase-type"/>
</dbReference>
<dbReference type="InterPro" id="IPR029058">
    <property type="entry name" value="AB_hydrolase_fold"/>
</dbReference>
<feature type="domain" description="Fungal lipase-type" evidence="2">
    <location>
        <begin position="2"/>
        <end position="40"/>
    </location>
</feature>
<evidence type="ECO:0000313" key="4">
    <source>
        <dbReference type="EnsemblProtists" id="EKX38677"/>
    </source>
</evidence>
<feature type="region of interest" description="Disordered" evidence="1">
    <location>
        <begin position="132"/>
        <end position="154"/>
    </location>
</feature>
<organism evidence="3">
    <name type="scientific">Guillardia theta (strain CCMP2712)</name>
    <name type="common">Cryptophyte</name>
    <dbReference type="NCBI Taxonomy" id="905079"/>
    <lineage>
        <taxon>Eukaryota</taxon>
        <taxon>Cryptophyceae</taxon>
        <taxon>Pyrenomonadales</taxon>
        <taxon>Geminigeraceae</taxon>
        <taxon>Guillardia</taxon>
    </lineage>
</organism>
<evidence type="ECO:0000256" key="1">
    <source>
        <dbReference type="SAM" id="MobiDB-lite"/>
    </source>
</evidence>
<dbReference type="PaxDb" id="55529-EKX38677"/>
<proteinExistence type="predicted"/>
<dbReference type="Gene3D" id="3.40.50.1820">
    <property type="entry name" value="alpha/beta hydrolase"/>
    <property type="match status" value="1"/>
</dbReference>
<name>L1IRF0_GUITC</name>
<dbReference type="EnsemblProtists" id="EKX38677">
    <property type="protein sequence ID" value="EKX38677"/>
    <property type="gene ID" value="GUITHDRAFT_154652"/>
</dbReference>
<dbReference type="HOGENOM" id="CLU_1707406_0_0_1"/>
<dbReference type="OMA" id="HTEINIF"/>
<dbReference type="PANTHER" id="PTHR47759">
    <property type="entry name" value="OS04G0509100 PROTEIN"/>
    <property type="match status" value="1"/>
</dbReference>
<dbReference type="EMBL" id="JH993046">
    <property type="protein sequence ID" value="EKX38677.1"/>
    <property type="molecule type" value="Genomic_DNA"/>
</dbReference>
<dbReference type="PANTHER" id="PTHR47759:SF2">
    <property type="entry name" value="TRIGLYCERIDE LIPASE"/>
    <property type="match status" value="1"/>
</dbReference>
<sequence length="154" mass="17155">MYNFGAPKVGDDEFVRRYNDLVPNSFRVVNDADVIVRLPRNKGVGSIPGATNYYHIGRTVLLSPDAPVWVEGESAGDDPLSERWESLSDLLEAEVNLMQTLVEGRGFVQHVENGYYEAMLSMLQRTRPTGMTLTEGERSDMTLTEGERSVRGAT</sequence>
<dbReference type="Proteomes" id="UP000011087">
    <property type="component" value="Unassembled WGS sequence"/>
</dbReference>
<evidence type="ECO:0000313" key="5">
    <source>
        <dbReference type="Proteomes" id="UP000011087"/>
    </source>
</evidence>
<dbReference type="KEGG" id="gtt:GUITHDRAFT_154652"/>
<evidence type="ECO:0000313" key="3">
    <source>
        <dbReference type="EMBL" id="EKX38677.1"/>
    </source>
</evidence>
<reference evidence="5" key="2">
    <citation type="submission" date="2012-11" db="EMBL/GenBank/DDBJ databases">
        <authorList>
            <person name="Kuo A."/>
            <person name="Curtis B.A."/>
            <person name="Tanifuji G."/>
            <person name="Burki F."/>
            <person name="Gruber A."/>
            <person name="Irimia M."/>
            <person name="Maruyama S."/>
            <person name="Arias M.C."/>
            <person name="Ball S.G."/>
            <person name="Gile G.H."/>
            <person name="Hirakawa Y."/>
            <person name="Hopkins J.F."/>
            <person name="Rensing S.A."/>
            <person name="Schmutz J."/>
            <person name="Symeonidi A."/>
            <person name="Elias M."/>
            <person name="Eveleigh R.J."/>
            <person name="Herman E.K."/>
            <person name="Klute M.J."/>
            <person name="Nakayama T."/>
            <person name="Obornik M."/>
            <person name="Reyes-Prieto A."/>
            <person name="Armbrust E.V."/>
            <person name="Aves S.J."/>
            <person name="Beiko R.G."/>
            <person name="Coutinho P."/>
            <person name="Dacks J.B."/>
            <person name="Durnford D.G."/>
            <person name="Fast N.M."/>
            <person name="Green B.R."/>
            <person name="Grisdale C."/>
            <person name="Hempe F."/>
            <person name="Henrissat B."/>
            <person name="Hoppner M.P."/>
            <person name="Ishida K.-I."/>
            <person name="Kim E."/>
            <person name="Koreny L."/>
            <person name="Kroth P.G."/>
            <person name="Liu Y."/>
            <person name="Malik S.-B."/>
            <person name="Maier U.G."/>
            <person name="McRose D."/>
            <person name="Mock T."/>
            <person name="Neilson J.A."/>
            <person name="Onodera N.T."/>
            <person name="Poole A.M."/>
            <person name="Pritham E.J."/>
            <person name="Richards T.A."/>
            <person name="Rocap G."/>
            <person name="Roy S.W."/>
            <person name="Sarai C."/>
            <person name="Schaack S."/>
            <person name="Shirato S."/>
            <person name="Slamovits C.H."/>
            <person name="Spencer D.F."/>
            <person name="Suzuki S."/>
            <person name="Worden A.Z."/>
            <person name="Zauner S."/>
            <person name="Barry K."/>
            <person name="Bell C."/>
            <person name="Bharti A.K."/>
            <person name="Crow J.A."/>
            <person name="Grimwood J."/>
            <person name="Kramer R."/>
            <person name="Lindquist E."/>
            <person name="Lucas S."/>
            <person name="Salamov A."/>
            <person name="McFadden G.I."/>
            <person name="Lane C.E."/>
            <person name="Keeling P.J."/>
            <person name="Gray M.W."/>
            <person name="Grigoriev I.V."/>
            <person name="Archibald J.M."/>
        </authorList>
    </citation>
    <scope>NUCLEOTIDE SEQUENCE</scope>
    <source>
        <strain evidence="5">CCMP2712</strain>
    </source>
</reference>
<evidence type="ECO:0000259" key="2">
    <source>
        <dbReference type="Pfam" id="PF01764"/>
    </source>
</evidence>
<reference evidence="3 5" key="1">
    <citation type="journal article" date="2012" name="Nature">
        <title>Algal genomes reveal evolutionary mosaicism and the fate of nucleomorphs.</title>
        <authorList>
            <consortium name="DOE Joint Genome Institute"/>
            <person name="Curtis B.A."/>
            <person name="Tanifuji G."/>
            <person name="Burki F."/>
            <person name="Gruber A."/>
            <person name="Irimia M."/>
            <person name="Maruyama S."/>
            <person name="Arias M.C."/>
            <person name="Ball S.G."/>
            <person name="Gile G.H."/>
            <person name="Hirakawa Y."/>
            <person name="Hopkins J.F."/>
            <person name="Kuo A."/>
            <person name="Rensing S.A."/>
            <person name="Schmutz J."/>
            <person name="Symeonidi A."/>
            <person name="Elias M."/>
            <person name="Eveleigh R.J."/>
            <person name="Herman E.K."/>
            <person name="Klute M.J."/>
            <person name="Nakayama T."/>
            <person name="Obornik M."/>
            <person name="Reyes-Prieto A."/>
            <person name="Armbrust E.V."/>
            <person name="Aves S.J."/>
            <person name="Beiko R.G."/>
            <person name="Coutinho P."/>
            <person name="Dacks J.B."/>
            <person name="Durnford D.G."/>
            <person name="Fast N.M."/>
            <person name="Green B.R."/>
            <person name="Grisdale C.J."/>
            <person name="Hempel F."/>
            <person name="Henrissat B."/>
            <person name="Hoppner M.P."/>
            <person name="Ishida K."/>
            <person name="Kim E."/>
            <person name="Koreny L."/>
            <person name="Kroth P.G."/>
            <person name="Liu Y."/>
            <person name="Malik S.B."/>
            <person name="Maier U.G."/>
            <person name="McRose D."/>
            <person name="Mock T."/>
            <person name="Neilson J.A."/>
            <person name="Onodera N.T."/>
            <person name="Poole A.M."/>
            <person name="Pritham E.J."/>
            <person name="Richards T.A."/>
            <person name="Rocap G."/>
            <person name="Roy S.W."/>
            <person name="Sarai C."/>
            <person name="Schaack S."/>
            <person name="Shirato S."/>
            <person name="Slamovits C.H."/>
            <person name="Spencer D.F."/>
            <person name="Suzuki S."/>
            <person name="Worden A.Z."/>
            <person name="Zauner S."/>
            <person name="Barry K."/>
            <person name="Bell C."/>
            <person name="Bharti A.K."/>
            <person name="Crow J.A."/>
            <person name="Grimwood J."/>
            <person name="Kramer R."/>
            <person name="Lindquist E."/>
            <person name="Lucas S."/>
            <person name="Salamov A."/>
            <person name="McFadden G.I."/>
            <person name="Lane C.E."/>
            <person name="Keeling P.J."/>
            <person name="Gray M.W."/>
            <person name="Grigoriev I.V."/>
            <person name="Archibald J.M."/>
        </authorList>
    </citation>
    <scope>NUCLEOTIDE SEQUENCE</scope>
    <source>
        <strain evidence="3 5">CCMP2712</strain>
    </source>
</reference>
<protein>
    <recommendedName>
        <fullName evidence="2">Fungal lipase-type domain-containing protein</fullName>
    </recommendedName>
</protein>
<dbReference type="OrthoDB" id="6064at2759"/>
<accession>L1IRF0</accession>
<dbReference type="AlphaFoldDB" id="L1IRF0"/>
<feature type="compositionally biased region" description="Basic and acidic residues" evidence="1">
    <location>
        <begin position="135"/>
        <end position="154"/>
    </location>
</feature>